<proteinExistence type="inferred from homology"/>
<dbReference type="FunFam" id="2.20.25.10:FF:000009">
    <property type="entry name" value="DNA-directed RNA polymerase subunit"/>
    <property type="match status" value="1"/>
</dbReference>
<dbReference type="SMART" id="SM00661">
    <property type="entry name" value="RPOL9"/>
    <property type="match status" value="1"/>
</dbReference>
<dbReference type="InterPro" id="IPR002502">
    <property type="entry name" value="Amidase_domain"/>
</dbReference>
<dbReference type="GO" id="GO:0009253">
    <property type="term" value="P:peptidoglycan catabolic process"/>
    <property type="evidence" value="ECO:0007669"/>
    <property type="project" value="InterPro"/>
</dbReference>
<dbReference type="InterPro" id="IPR015510">
    <property type="entry name" value="PGRP"/>
</dbReference>
<comment type="similarity">
    <text evidence="2">Belongs to the archaeal RpoM/eukaryotic RPA12/RPB9/RPC11 RNA polymerase family.</text>
</comment>
<evidence type="ECO:0008006" key="12">
    <source>
        <dbReference type="Google" id="ProtNLM"/>
    </source>
</evidence>
<feature type="domain" description="DNA-directed RNA polymerase II subunit RPB9-like zinc ribbon" evidence="8">
    <location>
        <begin position="16"/>
        <end position="69"/>
    </location>
</feature>
<gene>
    <name evidence="10" type="ORF">P4O66_018628</name>
</gene>
<accession>A0AAD8YQY3</accession>
<keyword evidence="4" id="KW-0862">Zinc</keyword>
<dbReference type="GO" id="GO:0002376">
    <property type="term" value="P:immune system process"/>
    <property type="evidence" value="ECO:0007669"/>
    <property type="project" value="UniProtKB-KW"/>
</dbReference>
<keyword evidence="6" id="KW-0804">Transcription</keyword>
<protein>
    <recommendedName>
        <fullName evidence="12">Peptidoglycan recognition protein 5</fullName>
    </recommendedName>
</protein>
<dbReference type="PROSITE" id="PS01030">
    <property type="entry name" value="RNA_POL_M_15KD"/>
    <property type="match status" value="1"/>
</dbReference>
<keyword evidence="11" id="KW-1185">Reference proteome</keyword>
<comment type="caution">
    <text evidence="10">The sequence shown here is derived from an EMBL/GenBank/DDBJ whole genome shotgun (WGS) entry which is preliminary data.</text>
</comment>
<dbReference type="Gene3D" id="3.40.80.10">
    <property type="entry name" value="Peptidoglycan recognition protein-like"/>
    <property type="match status" value="1"/>
</dbReference>
<keyword evidence="5" id="KW-0391">Immunity</keyword>
<comment type="similarity">
    <text evidence="1">Belongs to the N-acetylmuramoyl-L-alanine amidase 2 family.</text>
</comment>
<evidence type="ECO:0000256" key="4">
    <source>
        <dbReference type="ARBA" id="ARBA00022833"/>
    </source>
</evidence>
<evidence type="ECO:0000259" key="9">
    <source>
        <dbReference type="SMART" id="SM00701"/>
    </source>
</evidence>
<dbReference type="Pfam" id="PF02150">
    <property type="entry name" value="Zn_ribbon_RPB9"/>
    <property type="match status" value="1"/>
</dbReference>
<feature type="domain" description="Peptidoglycan recognition protein family" evidence="9">
    <location>
        <begin position="142"/>
        <end position="284"/>
    </location>
</feature>
<dbReference type="AlphaFoldDB" id="A0AAD8YQY3"/>
<evidence type="ECO:0000256" key="5">
    <source>
        <dbReference type="ARBA" id="ARBA00022859"/>
    </source>
</evidence>
<dbReference type="GO" id="GO:0008745">
    <property type="term" value="F:N-acetylmuramoyl-L-alanine amidase activity"/>
    <property type="evidence" value="ECO:0007669"/>
    <property type="project" value="InterPro"/>
</dbReference>
<dbReference type="EMBL" id="JAROKS010000026">
    <property type="protein sequence ID" value="KAK1785227.1"/>
    <property type="molecule type" value="Genomic_DNA"/>
</dbReference>
<dbReference type="PANTHER" id="PTHR11022:SF12">
    <property type="entry name" value="PEPTIDOGLYCAN RECOGNITION PROTEIN 3"/>
    <property type="match status" value="1"/>
</dbReference>
<dbReference type="Proteomes" id="UP001239994">
    <property type="component" value="Unassembled WGS sequence"/>
</dbReference>
<feature type="domain" description="N-acetylmuramoyl-L-alanine amidase" evidence="7">
    <location>
        <begin position="153"/>
        <end position="290"/>
    </location>
</feature>
<dbReference type="Gene3D" id="2.20.25.10">
    <property type="match status" value="2"/>
</dbReference>
<dbReference type="InterPro" id="IPR036505">
    <property type="entry name" value="Amidase/PGRP_sf"/>
</dbReference>
<dbReference type="SUPFAM" id="SSF57783">
    <property type="entry name" value="Zinc beta-ribbon"/>
    <property type="match status" value="1"/>
</dbReference>
<organism evidence="10 11">
    <name type="scientific">Electrophorus voltai</name>
    <dbReference type="NCBI Taxonomy" id="2609070"/>
    <lineage>
        <taxon>Eukaryota</taxon>
        <taxon>Metazoa</taxon>
        <taxon>Chordata</taxon>
        <taxon>Craniata</taxon>
        <taxon>Vertebrata</taxon>
        <taxon>Euteleostomi</taxon>
        <taxon>Actinopterygii</taxon>
        <taxon>Neopterygii</taxon>
        <taxon>Teleostei</taxon>
        <taxon>Ostariophysi</taxon>
        <taxon>Gymnotiformes</taxon>
        <taxon>Gymnotoidei</taxon>
        <taxon>Gymnotidae</taxon>
        <taxon>Electrophorus</taxon>
    </lineage>
</organism>
<dbReference type="InterPro" id="IPR019761">
    <property type="entry name" value="DNA-dir_RNA_pol-M_15_CS"/>
</dbReference>
<name>A0AAD8YQY3_9TELE</name>
<dbReference type="SMART" id="SM00701">
    <property type="entry name" value="PGRP"/>
    <property type="match status" value="1"/>
</dbReference>
<evidence type="ECO:0000259" key="7">
    <source>
        <dbReference type="SMART" id="SM00644"/>
    </source>
</evidence>
<sequence>MDLDCGPYEPGFVGIRFCQECNNMLYPKEDKENRILLYACRNCDYQQEADNSCIYVNKITHEVDELTQIIADVSQDPTLPRTEDHPCPKLVLNITHTRLDLDTRQIFLLTLLCGHKEAVFFQSHSMKAEGIRYNQLLRFIAVNIVSRSHWNAMEPRSKDKMQGLAQQVIIHHTALWSCRQSQEYISQLTYIQKMHVEERGFEDIGYNFLLGQDGTVYEGRGWGIVGAHAKNHNLNSIGIAFMGNFNDYSPSSAALSAAQILIRCGVAQGFLNPNFVILGHRDIANTECPGEYLYSSLATLRYQ</sequence>
<evidence type="ECO:0000256" key="2">
    <source>
        <dbReference type="ARBA" id="ARBA00008925"/>
    </source>
</evidence>
<dbReference type="PANTHER" id="PTHR11022">
    <property type="entry name" value="PEPTIDOGLYCAN RECOGNITION PROTEIN"/>
    <property type="match status" value="1"/>
</dbReference>
<dbReference type="SMART" id="SM00644">
    <property type="entry name" value="Ami_2"/>
    <property type="match status" value="1"/>
</dbReference>
<dbReference type="Pfam" id="PF01510">
    <property type="entry name" value="Amidase_2"/>
    <property type="match status" value="1"/>
</dbReference>
<evidence type="ECO:0000313" key="11">
    <source>
        <dbReference type="Proteomes" id="UP001239994"/>
    </source>
</evidence>
<evidence type="ECO:0000313" key="10">
    <source>
        <dbReference type="EMBL" id="KAK1785227.1"/>
    </source>
</evidence>
<dbReference type="CDD" id="cd06583">
    <property type="entry name" value="PGRP"/>
    <property type="match status" value="1"/>
</dbReference>
<keyword evidence="3" id="KW-0479">Metal-binding</keyword>
<dbReference type="GO" id="GO:0006351">
    <property type="term" value="P:DNA-templated transcription"/>
    <property type="evidence" value="ECO:0007669"/>
    <property type="project" value="InterPro"/>
</dbReference>
<evidence type="ECO:0000256" key="6">
    <source>
        <dbReference type="ARBA" id="ARBA00023163"/>
    </source>
</evidence>
<dbReference type="InterPro" id="IPR001529">
    <property type="entry name" value="Zn_ribbon_RPB9"/>
</dbReference>
<dbReference type="InterPro" id="IPR006619">
    <property type="entry name" value="PGRP_domain_met/bac"/>
</dbReference>
<reference evidence="10" key="1">
    <citation type="submission" date="2023-03" db="EMBL/GenBank/DDBJ databases">
        <title>Electrophorus voltai genome.</title>
        <authorList>
            <person name="Bian C."/>
        </authorList>
    </citation>
    <scope>NUCLEOTIDE SEQUENCE</scope>
    <source>
        <strain evidence="10">CB-2022</strain>
        <tissue evidence="10">Muscle</tissue>
    </source>
</reference>
<evidence type="ECO:0000256" key="3">
    <source>
        <dbReference type="ARBA" id="ARBA00022723"/>
    </source>
</evidence>
<dbReference type="FunFam" id="3.40.80.10:FF:000001">
    <property type="entry name" value="Peptidoglycan recognition protein 1"/>
    <property type="match status" value="1"/>
</dbReference>
<evidence type="ECO:0000256" key="1">
    <source>
        <dbReference type="ARBA" id="ARBA00007553"/>
    </source>
</evidence>
<dbReference type="SUPFAM" id="SSF55846">
    <property type="entry name" value="N-acetylmuramoyl-L-alanine amidase-like"/>
    <property type="match status" value="1"/>
</dbReference>
<dbReference type="GO" id="GO:0008270">
    <property type="term" value="F:zinc ion binding"/>
    <property type="evidence" value="ECO:0007669"/>
    <property type="project" value="InterPro"/>
</dbReference>
<evidence type="ECO:0000259" key="8">
    <source>
        <dbReference type="SMART" id="SM00661"/>
    </source>
</evidence>